<accession>E4Z5E3</accession>
<keyword evidence="1" id="KW-1133">Transmembrane helix</keyword>
<name>E4Z5E3_OIKDI</name>
<gene>
    <name evidence="2" type="ORF">GSOID_T00026659001</name>
</gene>
<dbReference type="AlphaFoldDB" id="E4Z5E3"/>
<reference evidence="2" key="1">
    <citation type="journal article" date="2010" name="Science">
        <title>Plasticity of animal genome architecture unmasked by rapid evolution of a pelagic tunicate.</title>
        <authorList>
            <person name="Denoeud F."/>
            <person name="Henriet S."/>
            <person name="Mungpakdee S."/>
            <person name="Aury J.M."/>
            <person name="Da Silva C."/>
            <person name="Brinkmann H."/>
            <person name="Mikhaleva J."/>
            <person name="Olsen L.C."/>
            <person name="Jubin C."/>
            <person name="Canestro C."/>
            <person name="Bouquet J.M."/>
            <person name="Danks G."/>
            <person name="Poulain J."/>
            <person name="Campsteijn C."/>
            <person name="Adamski M."/>
            <person name="Cross I."/>
            <person name="Yadetie F."/>
            <person name="Muffato M."/>
            <person name="Louis A."/>
            <person name="Butcher S."/>
            <person name="Tsagkogeorga G."/>
            <person name="Konrad A."/>
            <person name="Singh S."/>
            <person name="Jensen M.F."/>
            <person name="Cong E.H."/>
            <person name="Eikeseth-Otteraa H."/>
            <person name="Noel B."/>
            <person name="Anthouard V."/>
            <person name="Porcel B.M."/>
            <person name="Kachouri-Lafond R."/>
            <person name="Nishino A."/>
            <person name="Ugolini M."/>
            <person name="Chourrout P."/>
            <person name="Nishida H."/>
            <person name="Aasland R."/>
            <person name="Huzurbazar S."/>
            <person name="Westhof E."/>
            <person name="Delsuc F."/>
            <person name="Lehrach H."/>
            <person name="Reinhardt R."/>
            <person name="Weissenbach J."/>
            <person name="Roy S.W."/>
            <person name="Artiguenave F."/>
            <person name="Postlethwait J.H."/>
            <person name="Manak J.R."/>
            <person name="Thompson E.M."/>
            <person name="Jaillon O."/>
            <person name="Du Pasquier L."/>
            <person name="Boudinot P."/>
            <person name="Liberles D.A."/>
            <person name="Volff J.N."/>
            <person name="Philippe H."/>
            <person name="Lenhard B."/>
            <person name="Roest Crollius H."/>
            <person name="Wincker P."/>
            <person name="Chourrout D."/>
        </authorList>
    </citation>
    <scope>NUCLEOTIDE SEQUENCE [LARGE SCALE GENOMIC DNA]</scope>
</reference>
<protein>
    <submittedName>
        <fullName evidence="2">Uncharacterized protein</fullName>
    </submittedName>
</protein>
<keyword evidence="1" id="KW-0812">Transmembrane</keyword>
<evidence type="ECO:0000313" key="2">
    <source>
        <dbReference type="EMBL" id="CBY42921.1"/>
    </source>
</evidence>
<feature type="transmembrane region" description="Helical" evidence="1">
    <location>
        <begin position="6"/>
        <end position="28"/>
    </location>
</feature>
<dbReference type="EMBL" id="FN657643">
    <property type="protein sequence ID" value="CBY42921.1"/>
    <property type="molecule type" value="Genomic_DNA"/>
</dbReference>
<organism evidence="2">
    <name type="scientific">Oikopleura dioica</name>
    <name type="common">Tunicate</name>
    <dbReference type="NCBI Taxonomy" id="34765"/>
    <lineage>
        <taxon>Eukaryota</taxon>
        <taxon>Metazoa</taxon>
        <taxon>Chordata</taxon>
        <taxon>Tunicata</taxon>
        <taxon>Appendicularia</taxon>
        <taxon>Copelata</taxon>
        <taxon>Oikopleuridae</taxon>
        <taxon>Oikopleura</taxon>
    </lineage>
</organism>
<dbReference type="Gene3D" id="3.90.550.50">
    <property type="match status" value="1"/>
</dbReference>
<sequence>MKRTAFVDFLVALVIGYILGQLLLFAFLKNASCLSAKFLSPKNTAETFPDIKIPQNKSNVTFQLPTKPRKKRIFIAIHSTPEYLKSRGQAIKDSWLQEIDERIATVRFISAPLEGFPTFTLPDVNDYDYPPQKKSFKDRMKKSYIKIIKTVRFLQLFSLLMLFTKKFKKKKFKIYNYEFCSFKS</sequence>
<dbReference type="Proteomes" id="UP000011014">
    <property type="component" value="Unassembled WGS sequence"/>
</dbReference>
<proteinExistence type="predicted"/>
<keyword evidence="1" id="KW-0472">Membrane</keyword>
<evidence type="ECO:0000256" key="1">
    <source>
        <dbReference type="SAM" id="Phobius"/>
    </source>
</evidence>